<keyword evidence="6" id="KW-0256">Endoplasmic reticulum</keyword>
<keyword evidence="14" id="KW-1185">Reference proteome</keyword>
<evidence type="ECO:0000256" key="3">
    <source>
        <dbReference type="ARBA" id="ARBA00022574"/>
    </source>
</evidence>
<dbReference type="SMART" id="SM00320">
    <property type="entry name" value="WD40"/>
    <property type="match status" value="4"/>
</dbReference>
<comment type="caution">
    <text evidence="13">The sequence shown here is derived from an EMBL/GenBank/DDBJ whole genome shotgun (WGS) entry which is preliminary data.</text>
</comment>
<evidence type="ECO:0000256" key="2">
    <source>
        <dbReference type="ARBA" id="ARBA00022448"/>
    </source>
</evidence>
<feature type="transmembrane region" description="Helical" evidence="12">
    <location>
        <begin position="422"/>
        <end position="441"/>
    </location>
</feature>
<protein>
    <submittedName>
        <fullName evidence="13">Uncharacterized protein</fullName>
    </submittedName>
</protein>
<evidence type="ECO:0000256" key="4">
    <source>
        <dbReference type="ARBA" id="ARBA00022692"/>
    </source>
</evidence>
<keyword evidence="8" id="KW-0653">Protein transport</keyword>
<dbReference type="GO" id="GO:0005085">
    <property type="term" value="F:guanyl-nucleotide exchange factor activity"/>
    <property type="evidence" value="ECO:0007669"/>
    <property type="project" value="InterPro"/>
</dbReference>
<dbReference type="SUPFAM" id="SSF50998">
    <property type="entry name" value="Quinoprotein alcohol dehydrogenase-like"/>
    <property type="match status" value="1"/>
</dbReference>
<dbReference type="Gene3D" id="2.130.10.10">
    <property type="entry name" value="YVTN repeat-like/Quinoprotein amine dehydrogenase"/>
    <property type="match status" value="1"/>
</dbReference>
<reference evidence="13" key="1">
    <citation type="submission" date="2022-07" db="EMBL/GenBank/DDBJ databases">
        <title>Phylogenomic reconstructions and comparative analyses of Kickxellomycotina fungi.</title>
        <authorList>
            <person name="Reynolds N.K."/>
            <person name="Stajich J.E."/>
            <person name="Barry K."/>
            <person name="Grigoriev I.V."/>
            <person name="Crous P."/>
            <person name="Smith M.E."/>
        </authorList>
    </citation>
    <scope>NUCLEOTIDE SEQUENCE</scope>
    <source>
        <strain evidence="13">RSA 567</strain>
    </source>
</reference>
<feature type="compositionally biased region" description="Basic residues" evidence="11">
    <location>
        <begin position="1"/>
        <end position="11"/>
    </location>
</feature>
<keyword evidence="2" id="KW-0813">Transport</keyword>
<evidence type="ECO:0000256" key="7">
    <source>
        <dbReference type="ARBA" id="ARBA00022892"/>
    </source>
</evidence>
<evidence type="ECO:0000256" key="12">
    <source>
        <dbReference type="SAM" id="Phobius"/>
    </source>
</evidence>
<dbReference type="InterPro" id="IPR015943">
    <property type="entry name" value="WD40/YVTN_repeat-like_dom_sf"/>
</dbReference>
<evidence type="ECO:0000256" key="1">
    <source>
        <dbReference type="ARBA" id="ARBA00004389"/>
    </source>
</evidence>
<keyword evidence="9 12" id="KW-1133">Transmembrane helix</keyword>
<keyword evidence="10 12" id="KW-0472">Membrane</keyword>
<evidence type="ECO:0000313" key="14">
    <source>
        <dbReference type="Proteomes" id="UP001151582"/>
    </source>
</evidence>
<evidence type="ECO:0000313" key="13">
    <source>
        <dbReference type="EMBL" id="KAJ1984350.1"/>
    </source>
</evidence>
<keyword evidence="5" id="KW-0677">Repeat</keyword>
<feature type="region of interest" description="Disordered" evidence="11">
    <location>
        <begin position="1"/>
        <end position="60"/>
    </location>
</feature>
<keyword evidence="3" id="KW-0853">WD repeat</keyword>
<keyword evidence="4 12" id="KW-0812">Transmembrane</keyword>
<dbReference type="PANTHER" id="PTHR23284">
    <property type="entry name" value="PROLACTIN REGULATORY ELEMENT BINDING PROTEIN"/>
    <property type="match status" value="1"/>
</dbReference>
<comment type="subcellular location">
    <subcellularLocation>
        <location evidence="1">Endoplasmic reticulum membrane</location>
        <topology evidence="1">Single-pass membrane protein</topology>
    </subcellularLocation>
</comment>
<dbReference type="OrthoDB" id="2013972at2759"/>
<dbReference type="PANTHER" id="PTHR23284:SF0">
    <property type="entry name" value="PROLACTIN REGULATORY ELEMENT-BINDING PROTEIN"/>
    <property type="match status" value="1"/>
</dbReference>
<dbReference type="GO" id="GO:0003400">
    <property type="term" value="P:regulation of COPII vesicle coating"/>
    <property type="evidence" value="ECO:0007669"/>
    <property type="project" value="TreeGrafter"/>
</dbReference>
<evidence type="ECO:0000256" key="11">
    <source>
        <dbReference type="SAM" id="MobiDB-lite"/>
    </source>
</evidence>
<evidence type="ECO:0000256" key="9">
    <source>
        <dbReference type="ARBA" id="ARBA00022989"/>
    </source>
</evidence>
<dbReference type="InterPro" id="IPR001680">
    <property type="entry name" value="WD40_rpt"/>
</dbReference>
<dbReference type="Proteomes" id="UP001151582">
    <property type="component" value="Unassembled WGS sequence"/>
</dbReference>
<sequence>MARTKKGRSKPRAHDGSSSGRPSEDTGVHSRSPRSSTELSTALSQSPTPTVTESDVEPPSAPLAEQSVLEYPSVDPEPFYFEAGIPINCLAAVPTDPELFVVGGGGGPSRSGVANRIMLNRIDAQTKKVTTVASFNMEAMEDAPTSVSVHPHDKIIACGANKTSDAVEAGNNKSTRILDYSSDSIRLTKEQSVMASNKVIDYQQVTAFDPKGKHLLTAGSEGTVNLLEFPSLEPAFSPMVMENGEVLAADFSQAGGRVAVLTAQDVSIFGTRSGKGVQRIDCPVYKGKIKCQFRCCVYGRDMTKDCFYTVVNAKDRSRALVAKWNTKTWKTEAFRAVCKEPIMAVAMHPRGICFAVATAKNCIYILDAHNLKTRVTVPDAHTFAITSLGFTSDGFHLVSGSVDNTCCIIPIPEQFPESDLKVPFIVLTVIVVVLASLLYYLQAHEAVLLSEDATASP</sequence>
<evidence type="ECO:0000256" key="5">
    <source>
        <dbReference type="ARBA" id="ARBA00022737"/>
    </source>
</evidence>
<dbReference type="Pfam" id="PF00400">
    <property type="entry name" value="WD40"/>
    <property type="match status" value="1"/>
</dbReference>
<dbReference type="InterPro" id="IPR045260">
    <property type="entry name" value="Sec12-like"/>
</dbReference>
<gene>
    <name evidence="13" type="ORF">H4R34_000725</name>
</gene>
<accession>A0A9W8EBL9</accession>
<proteinExistence type="predicted"/>
<evidence type="ECO:0000256" key="10">
    <source>
        <dbReference type="ARBA" id="ARBA00023136"/>
    </source>
</evidence>
<name>A0A9W8EBL9_9FUNG</name>
<dbReference type="GO" id="GO:0015031">
    <property type="term" value="P:protein transport"/>
    <property type="evidence" value="ECO:0007669"/>
    <property type="project" value="UniProtKB-KW"/>
</dbReference>
<evidence type="ECO:0000256" key="6">
    <source>
        <dbReference type="ARBA" id="ARBA00022824"/>
    </source>
</evidence>
<keyword evidence="7" id="KW-0931">ER-Golgi transport</keyword>
<evidence type="ECO:0000256" key="8">
    <source>
        <dbReference type="ARBA" id="ARBA00022927"/>
    </source>
</evidence>
<dbReference type="AlphaFoldDB" id="A0A9W8EBL9"/>
<feature type="compositionally biased region" description="Polar residues" evidence="11">
    <location>
        <begin position="33"/>
        <end position="53"/>
    </location>
</feature>
<organism evidence="13 14">
    <name type="scientific">Dimargaris verticillata</name>
    <dbReference type="NCBI Taxonomy" id="2761393"/>
    <lineage>
        <taxon>Eukaryota</taxon>
        <taxon>Fungi</taxon>
        <taxon>Fungi incertae sedis</taxon>
        <taxon>Zoopagomycota</taxon>
        <taxon>Kickxellomycotina</taxon>
        <taxon>Dimargaritomycetes</taxon>
        <taxon>Dimargaritales</taxon>
        <taxon>Dimargaritaceae</taxon>
        <taxon>Dimargaris</taxon>
    </lineage>
</organism>
<dbReference type="EMBL" id="JANBQB010000022">
    <property type="protein sequence ID" value="KAJ1984350.1"/>
    <property type="molecule type" value="Genomic_DNA"/>
</dbReference>
<dbReference type="GO" id="GO:0005789">
    <property type="term" value="C:endoplasmic reticulum membrane"/>
    <property type="evidence" value="ECO:0007669"/>
    <property type="project" value="UniProtKB-SubCell"/>
</dbReference>
<dbReference type="InterPro" id="IPR011047">
    <property type="entry name" value="Quinoprotein_ADH-like_sf"/>
</dbReference>
<dbReference type="GO" id="GO:0006888">
    <property type="term" value="P:endoplasmic reticulum to Golgi vesicle-mediated transport"/>
    <property type="evidence" value="ECO:0007669"/>
    <property type="project" value="TreeGrafter"/>
</dbReference>